<evidence type="ECO:0000256" key="4">
    <source>
        <dbReference type="ARBA" id="ARBA00022692"/>
    </source>
</evidence>
<dbReference type="InterPro" id="IPR036942">
    <property type="entry name" value="Beta-barrel_TonB_sf"/>
</dbReference>
<dbReference type="STRING" id="742817.HMPREF9449_02628"/>
<comment type="similarity">
    <text evidence="8 9">Belongs to the TonB-dependent receptor family.</text>
</comment>
<reference evidence="13 14" key="1">
    <citation type="submission" date="2012-01" db="EMBL/GenBank/DDBJ databases">
        <title>The Genome Sequence of Odoribacter laneus YIT 12061.</title>
        <authorList>
            <consortium name="The Broad Institute Genome Sequencing Platform"/>
            <person name="Earl A."/>
            <person name="Ward D."/>
            <person name="Feldgarden M."/>
            <person name="Gevers D."/>
            <person name="Morotomi M."/>
            <person name="Young S.K."/>
            <person name="Zeng Q."/>
            <person name="Gargeya S."/>
            <person name="Fitzgerald M."/>
            <person name="Haas B."/>
            <person name="Abouelleil A."/>
            <person name="Alvarado L."/>
            <person name="Arachchi H.M."/>
            <person name="Berlin A."/>
            <person name="Chapman S.B."/>
            <person name="Gearin G."/>
            <person name="Goldberg J."/>
            <person name="Griggs A."/>
            <person name="Gujja S."/>
            <person name="Hansen M."/>
            <person name="Heiman D."/>
            <person name="Howarth C."/>
            <person name="Larimer J."/>
            <person name="Lui A."/>
            <person name="MacDonald P.J.P."/>
            <person name="McCowen C."/>
            <person name="Montmayeur A."/>
            <person name="Murphy C."/>
            <person name="Neiman D."/>
            <person name="Pearson M."/>
            <person name="Priest M."/>
            <person name="Roberts A."/>
            <person name="Saif S."/>
            <person name="Shea T."/>
            <person name="Sisk P."/>
            <person name="Stolte C."/>
            <person name="Sykes S."/>
            <person name="Wortman J."/>
            <person name="Nusbaum C."/>
            <person name="Birren B."/>
        </authorList>
    </citation>
    <scope>NUCLEOTIDE SEQUENCE [LARGE SCALE GENOMIC DNA]</scope>
    <source>
        <strain evidence="13 14">YIT 12061</strain>
    </source>
</reference>
<keyword evidence="2 8" id="KW-0813">Transport</keyword>
<evidence type="ECO:0000256" key="7">
    <source>
        <dbReference type="ARBA" id="ARBA00023237"/>
    </source>
</evidence>
<keyword evidence="6 8" id="KW-0472">Membrane</keyword>
<dbReference type="SUPFAM" id="SSF56935">
    <property type="entry name" value="Porins"/>
    <property type="match status" value="1"/>
</dbReference>
<keyword evidence="14" id="KW-1185">Reference proteome</keyword>
<evidence type="ECO:0000256" key="1">
    <source>
        <dbReference type="ARBA" id="ARBA00004571"/>
    </source>
</evidence>
<dbReference type="SUPFAM" id="SSF49464">
    <property type="entry name" value="Carboxypeptidase regulatory domain-like"/>
    <property type="match status" value="1"/>
</dbReference>
<evidence type="ECO:0000256" key="8">
    <source>
        <dbReference type="PROSITE-ProRule" id="PRU01360"/>
    </source>
</evidence>
<dbReference type="PATRIC" id="fig|742817.3.peg.2817"/>
<dbReference type="GO" id="GO:0009279">
    <property type="term" value="C:cell outer membrane"/>
    <property type="evidence" value="ECO:0007669"/>
    <property type="project" value="UniProtKB-SubCell"/>
</dbReference>
<dbReference type="InterPro" id="IPR039426">
    <property type="entry name" value="TonB-dep_rcpt-like"/>
</dbReference>
<dbReference type="InterPro" id="IPR008969">
    <property type="entry name" value="CarboxyPept-like_regulatory"/>
</dbReference>
<evidence type="ECO:0000256" key="3">
    <source>
        <dbReference type="ARBA" id="ARBA00022452"/>
    </source>
</evidence>
<evidence type="ECO:0000259" key="11">
    <source>
        <dbReference type="Pfam" id="PF00593"/>
    </source>
</evidence>
<protein>
    <submittedName>
        <fullName evidence="13">SusC/RagA family TonB-linked outer membrane protein</fullName>
    </submittedName>
</protein>
<keyword evidence="5 9" id="KW-0798">TonB box</keyword>
<gene>
    <name evidence="13" type="ORF">HMPREF9449_02628</name>
</gene>
<dbReference type="HOGENOM" id="CLU_004317_2_1_10"/>
<dbReference type="InterPro" id="IPR023996">
    <property type="entry name" value="TonB-dep_OMP_SusC/RagA"/>
</dbReference>
<dbReference type="InterPro" id="IPR023997">
    <property type="entry name" value="TonB-dep_OMP_SusC/RagA_CS"/>
</dbReference>
<name>H1DK42_9BACT</name>
<evidence type="ECO:0000256" key="10">
    <source>
        <dbReference type="SAM" id="SignalP"/>
    </source>
</evidence>
<comment type="subcellular location">
    <subcellularLocation>
        <location evidence="1 8">Cell outer membrane</location>
        <topology evidence="1 8">Multi-pass membrane protein</topology>
    </subcellularLocation>
</comment>
<dbReference type="InterPro" id="IPR000531">
    <property type="entry name" value="Beta-barrel_TonB"/>
</dbReference>
<dbReference type="AlphaFoldDB" id="H1DK42"/>
<dbReference type="Pfam" id="PF13715">
    <property type="entry name" value="CarbopepD_reg_2"/>
    <property type="match status" value="1"/>
</dbReference>
<feature type="chain" id="PRO_5003549009" evidence="10">
    <location>
        <begin position="31"/>
        <end position="1068"/>
    </location>
</feature>
<dbReference type="PROSITE" id="PS52016">
    <property type="entry name" value="TONB_DEPENDENT_REC_3"/>
    <property type="match status" value="1"/>
</dbReference>
<keyword evidence="3 8" id="KW-1134">Transmembrane beta strand</keyword>
<comment type="caution">
    <text evidence="13">The sequence shown here is derived from an EMBL/GenBank/DDBJ whole genome shotgun (WGS) entry which is preliminary data.</text>
</comment>
<evidence type="ECO:0000313" key="13">
    <source>
        <dbReference type="EMBL" id="EHP45656.1"/>
    </source>
</evidence>
<dbReference type="NCBIfam" id="TIGR04056">
    <property type="entry name" value="OMP_RagA_SusC"/>
    <property type="match status" value="1"/>
</dbReference>
<dbReference type="NCBIfam" id="TIGR04057">
    <property type="entry name" value="SusC_RagA_signa"/>
    <property type="match status" value="1"/>
</dbReference>
<keyword evidence="10" id="KW-0732">Signal</keyword>
<keyword evidence="7 8" id="KW-0998">Cell outer membrane</keyword>
<dbReference type="Gene3D" id="2.170.130.10">
    <property type="entry name" value="TonB-dependent receptor, plug domain"/>
    <property type="match status" value="1"/>
</dbReference>
<dbReference type="Pfam" id="PF00593">
    <property type="entry name" value="TonB_dep_Rec_b-barrel"/>
    <property type="match status" value="1"/>
</dbReference>
<dbReference type="InterPro" id="IPR012910">
    <property type="entry name" value="Plug_dom"/>
</dbReference>
<proteinExistence type="inferred from homology"/>
<feature type="domain" description="TonB-dependent receptor-like beta-barrel" evidence="11">
    <location>
        <begin position="452"/>
        <end position="899"/>
    </location>
</feature>
<evidence type="ECO:0000259" key="12">
    <source>
        <dbReference type="Pfam" id="PF07715"/>
    </source>
</evidence>
<feature type="domain" description="TonB-dependent receptor plug" evidence="12">
    <location>
        <begin position="129"/>
        <end position="250"/>
    </location>
</feature>
<dbReference type="EMBL" id="ADMC01000028">
    <property type="protein sequence ID" value="EHP45656.1"/>
    <property type="molecule type" value="Genomic_DNA"/>
</dbReference>
<evidence type="ECO:0000256" key="2">
    <source>
        <dbReference type="ARBA" id="ARBA00022448"/>
    </source>
</evidence>
<dbReference type="Gene3D" id="2.40.170.20">
    <property type="entry name" value="TonB-dependent receptor, beta-barrel domain"/>
    <property type="match status" value="1"/>
</dbReference>
<dbReference type="Proteomes" id="UP000004892">
    <property type="component" value="Unassembled WGS sequence"/>
</dbReference>
<keyword evidence="4 8" id="KW-0812">Transmembrane</keyword>
<sequence>MMSNLKLQCMRKLIGLCVFLMMLGIQLSMAQERQVTGTVTDASDGTPLPGVTIVIKGTSTGTSTDIDGHYALNVPGDVVLVFSFVGMKSQEIAIGTKKVIDVKLENESMRMDEVLVTAMGLRRAERGLGYSVAKVDADEGVQKAEPDILRALDGKIPGVVINAPSGAAGSATRITIRGNSSFLGNNQPLYVVDGIPYSNNETTSSNQASEAGGAYGSGLSTLDPNDIESMSVLKGAAASALYGSRAANGVVLITTKSGSKKTNAQKGLEVTLTGSYTIETIGKLPDYQNKYGTGNNFIPGGANGSWGADFAEVTEVPLDIYGGGIYRANYPDLPEMVPYKAYKNNVKDLFRIGGIYEGSLNISQVGEKGNFNTTISRMKQDSYIPHADFERYSIGVGGNYELSNGLRVGGNLSYSRTIQHGPMYGNNQSSGIGASSFARALILGRSWDMSLPYETPSGGSLFFVGDQADNPLWSWKNNKIETTMDRTVAKINLGYDFLSWLSVDYTLGINDYKMDRKEVLNLGSRALGGKGRILTDEYTTQEIESTLLININKDITEDIGFKATLGNNVNQLTETQRKISGLNIMSPGVYNLENTESQTAEEYYSRRSLWALFADITFDFKNYLFLGVSARNDWSSTLPKDHRSYFYPAVTASFVFTDAFHINSNALNFGKIRASWAKVGNDASPYYNNGTYLLGQPYLGQAQMALRDVRFDPKLKPEFTSEVEVGLDLQMFNSRLNLDFSYYNRNSTDQIAPLSLPYSTGYTSYYTNFGKMNNHGLEIGLDATPVIAGGFKWNLYGTFSKNWSEVKELINGVEEITVGGAFSTPKPVLKVGEPYGILKGTKLARDEEGNLLVDPNSGAYLIADEEGIIGDPNPDFKASLSNTFSYRGFSFNIMFDLQYGGCMYSTYVTDLLGRGVTKDTEDRLGTRILPGVLGDPTTKKPLLNSQGQKIPNYVQMTESDLYFVSSSSVSTFAINGVDEVATYDATVLRLRELSLSYDFPKRWLKKTFLGSASLSFVARNLWFYAPNVPKHTNYDPTAGSYGGGNVQGIDYTSAPSAKRYGFNLKLTF</sequence>
<dbReference type="eggNOG" id="COG1629">
    <property type="taxonomic scope" value="Bacteria"/>
</dbReference>
<organism evidence="13 14">
    <name type="scientific">Odoribacter laneus YIT 12061</name>
    <dbReference type="NCBI Taxonomy" id="742817"/>
    <lineage>
        <taxon>Bacteria</taxon>
        <taxon>Pseudomonadati</taxon>
        <taxon>Bacteroidota</taxon>
        <taxon>Bacteroidia</taxon>
        <taxon>Bacteroidales</taxon>
        <taxon>Odoribacteraceae</taxon>
        <taxon>Odoribacter</taxon>
    </lineage>
</organism>
<dbReference type="Gene3D" id="2.60.40.1120">
    <property type="entry name" value="Carboxypeptidase-like, regulatory domain"/>
    <property type="match status" value="1"/>
</dbReference>
<dbReference type="InterPro" id="IPR037066">
    <property type="entry name" value="Plug_dom_sf"/>
</dbReference>
<accession>H1DK42</accession>
<evidence type="ECO:0000313" key="14">
    <source>
        <dbReference type="Proteomes" id="UP000004892"/>
    </source>
</evidence>
<evidence type="ECO:0000256" key="5">
    <source>
        <dbReference type="ARBA" id="ARBA00023077"/>
    </source>
</evidence>
<evidence type="ECO:0000256" key="9">
    <source>
        <dbReference type="RuleBase" id="RU003357"/>
    </source>
</evidence>
<feature type="signal peptide" evidence="10">
    <location>
        <begin position="1"/>
        <end position="30"/>
    </location>
</feature>
<evidence type="ECO:0000256" key="6">
    <source>
        <dbReference type="ARBA" id="ARBA00023136"/>
    </source>
</evidence>
<dbReference type="Pfam" id="PF07715">
    <property type="entry name" value="Plug"/>
    <property type="match status" value="1"/>
</dbReference>